<organism evidence="2 3">
    <name type="scientific">Mycobacteroides abscessus subsp. massiliense</name>
    <dbReference type="NCBI Taxonomy" id="1962118"/>
    <lineage>
        <taxon>Bacteria</taxon>
        <taxon>Bacillati</taxon>
        <taxon>Actinomycetota</taxon>
        <taxon>Actinomycetes</taxon>
        <taxon>Mycobacteriales</taxon>
        <taxon>Mycobacteriaceae</taxon>
        <taxon>Mycobacteroides</taxon>
        <taxon>Mycobacteroides abscessus</taxon>
    </lineage>
</organism>
<name>A0A1T8KRT0_9MYCO</name>
<evidence type="ECO:0000313" key="2">
    <source>
        <dbReference type="EMBL" id="SKL85203.1"/>
    </source>
</evidence>
<dbReference type="Pfam" id="PF16081">
    <property type="entry name" value="Phage_holin_7_1"/>
    <property type="match status" value="1"/>
</dbReference>
<keyword evidence="1" id="KW-1133">Transmembrane helix</keyword>
<keyword evidence="1" id="KW-0812">Transmembrane</keyword>
<dbReference type="AlphaFoldDB" id="A0A1T8KRT0"/>
<evidence type="ECO:0000256" key="1">
    <source>
        <dbReference type="SAM" id="Phobius"/>
    </source>
</evidence>
<protein>
    <recommendedName>
        <fullName evidence="4">Holin</fullName>
    </recommendedName>
</protein>
<dbReference type="HAMAP" id="MF_04168">
    <property type="entry name" value="HOLIN_D29"/>
    <property type="match status" value="1"/>
</dbReference>
<dbReference type="InterPro" id="IPR032121">
    <property type="entry name" value="Myco_phage_holin"/>
</dbReference>
<feature type="transmembrane region" description="Helical" evidence="1">
    <location>
        <begin position="41"/>
        <end position="61"/>
    </location>
</feature>
<dbReference type="RefSeq" id="WP_079626607.1">
    <property type="nucleotide sequence ID" value="NZ_FVGW01000002.1"/>
</dbReference>
<evidence type="ECO:0008006" key="4">
    <source>
        <dbReference type="Google" id="ProtNLM"/>
    </source>
</evidence>
<keyword evidence="1" id="KW-0472">Membrane</keyword>
<sequence>MITDKIRQYYYLLSGLVGAVVPILIAVGVVSTDQGSDWNNLVVTFGSLIGAVGSGAAGVILGRQRKKGTLDPAASPVDQVLNGIPVLIDTAAQAQADLDRVKQVANDAFGAVPGVGPLAKQVLDQILPGN</sequence>
<proteinExistence type="inferred from homology"/>
<dbReference type="EMBL" id="FVGW01000002">
    <property type="protein sequence ID" value="SKL85203.1"/>
    <property type="molecule type" value="Genomic_DNA"/>
</dbReference>
<accession>A0A1T8KRT0</accession>
<dbReference type="Proteomes" id="UP000190074">
    <property type="component" value="Unassembled WGS sequence"/>
</dbReference>
<evidence type="ECO:0000313" key="3">
    <source>
        <dbReference type="Proteomes" id="UP000190074"/>
    </source>
</evidence>
<reference evidence="2 3" key="1">
    <citation type="submission" date="2016-11" db="EMBL/GenBank/DDBJ databases">
        <authorList>
            <consortium name="Pathogen Informatics"/>
        </authorList>
    </citation>
    <scope>NUCLEOTIDE SEQUENCE [LARGE SCALE GENOMIC DNA]</scope>
    <source>
        <strain evidence="2 3">911</strain>
    </source>
</reference>
<feature type="transmembrane region" description="Helical" evidence="1">
    <location>
        <begin position="9"/>
        <end position="29"/>
    </location>
</feature>
<gene>
    <name evidence="2" type="ORF">SAMEA2259716_01852</name>
</gene>